<dbReference type="NCBIfam" id="TIGR01891">
    <property type="entry name" value="amidohydrolases"/>
    <property type="match status" value="1"/>
</dbReference>
<accession>A0ABV2WL52</accession>
<dbReference type="Proteomes" id="UP001550628">
    <property type="component" value="Unassembled WGS sequence"/>
</dbReference>
<dbReference type="RefSeq" id="WP_081876633.1">
    <property type="nucleotide sequence ID" value="NZ_JBEYBD010000001.1"/>
</dbReference>
<dbReference type="InterPro" id="IPR036264">
    <property type="entry name" value="Bact_exopeptidase_dim_dom"/>
</dbReference>
<dbReference type="PANTHER" id="PTHR11014:SF63">
    <property type="entry name" value="METALLOPEPTIDASE, PUTATIVE (AFU_ORTHOLOGUE AFUA_6G09600)-RELATED"/>
    <property type="match status" value="1"/>
</dbReference>
<name>A0ABV2WL52_9NOCA</name>
<evidence type="ECO:0000259" key="2">
    <source>
        <dbReference type="Pfam" id="PF07687"/>
    </source>
</evidence>
<evidence type="ECO:0000313" key="4">
    <source>
        <dbReference type="Proteomes" id="UP001550628"/>
    </source>
</evidence>
<organism evidence="3 4">
    <name type="scientific">Nocardia rhamnosiphila</name>
    <dbReference type="NCBI Taxonomy" id="426716"/>
    <lineage>
        <taxon>Bacteria</taxon>
        <taxon>Bacillati</taxon>
        <taxon>Actinomycetota</taxon>
        <taxon>Actinomycetes</taxon>
        <taxon>Mycobacteriales</taxon>
        <taxon>Nocardiaceae</taxon>
        <taxon>Nocardia</taxon>
    </lineage>
</organism>
<dbReference type="EMBL" id="JBEYBF010000003">
    <property type="protein sequence ID" value="MEU1951598.1"/>
    <property type="molecule type" value="Genomic_DNA"/>
</dbReference>
<dbReference type="SUPFAM" id="SSF55031">
    <property type="entry name" value="Bacterial exopeptidase dimerisation domain"/>
    <property type="match status" value="1"/>
</dbReference>
<evidence type="ECO:0000256" key="1">
    <source>
        <dbReference type="SAM" id="MobiDB-lite"/>
    </source>
</evidence>
<reference evidence="3 4" key="1">
    <citation type="submission" date="2024-06" db="EMBL/GenBank/DDBJ databases">
        <title>The Natural Products Discovery Center: Release of the First 8490 Sequenced Strains for Exploring Actinobacteria Biosynthetic Diversity.</title>
        <authorList>
            <person name="Kalkreuter E."/>
            <person name="Kautsar S.A."/>
            <person name="Yang D."/>
            <person name="Bader C.D."/>
            <person name="Teijaro C.N."/>
            <person name="Fluegel L."/>
            <person name="Davis C.M."/>
            <person name="Simpson J.R."/>
            <person name="Lauterbach L."/>
            <person name="Steele A.D."/>
            <person name="Gui C."/>
            <person name="Meng S."/>
            <person name="Li G."/>
            <person name="Viehrig K."/>
            <person name="Ye F."/>
            <person name="Su P."/>
            <person name="Kiefer A.F."/>
            <person name="Nichols A."/>
            <person name="Cepeda A.J."/>
            <person name="Yan W."/>
            <person name="Fan B."/>
            <person name="Jiang Y."/>
            <person name="Adhikari A."/>
            <person name="Zheng C.-J."/>
            <person name="Schuster L."/>
            <person name="Cowan T.M."/>
            <person name="Smanski M.J."/>
            <person name="Chevrette M.G."/>
            <person name="De Carvalho L.P.S."/>
            <person name="Shen B."/>
        </authorList>
    </citation>
    <scope>NUCLEOTIDE SEQUENCE [LARGE SCALE GENOMIC DNA]</scope>
    <source>
        <strain evidence="3 4">NPDC019708</strain>
    </source>
</reference>
<evidence type="ECO:0000313" key="3">
    <source>
        <dbReference type="EMBL" id="MEU1951598.1"/>
    </source>
</evidence>
<protein>
    <submittedName>
        <fullName evidence="3">Amidohydrolase</fullName>
    </submittedName>
</protein>
<feature type="domain" description="Peptidase M20 dimerisation" evidence="2">
    <location>
        <begin position="198"/>
        <end position="294"/>
    </location>
</feature>
<keyword evidence="4" id="KW-1185">Reference proteome</keyword>
<dbReference type="PANTHER" id="PTHR11014">
    <property type="entry name" value="PEPTIDASE M20 FAMILY MEMBER"/>
    <property type="match status" value="1"/>
</dbReference>
<proteinExistence type="predicted"/>
<dbReference type="GeneID" id="96242259"/>
<dbReference type="Pfam" id="PF01546">
    <property type="entry name" value="Peptidase_M20"/>
    <property type="match status" value="1"/>
</dbReference>
<dbReference type="Gene3D" id="3.40.630.10">
    <property type="entry name" value="Zn peptidases"/>
    <property type="match status" value="1"/>
</dbReference>
<dbReference type="InterPro" id="IPR011650">
    <property type="entry name" value="Peptidase_M20_dimer"/>
</dbReference>
<dbReference type="InterPro" id="IPR017439">
    <property type="entry name" value="Amidohydrolase"/>
</dbReference>
<dbReference type="Gene3D" id="3.30.70.360">
    <property type="match status" value="1"/>
</dbReference>
<comment type="caution">
    <text evidence="3">The sequence shown here is derived from an EMBL/GenBank/DDBJ whole genome shotgun (WGS) entry which is preliminary data.</text>
</comment>
<feature type="region of interest" description="Disordered" evidence="1">
    <location>
        <begin position="417"/>
        <end position="440"/>
    </location>
</feature>
<dbReference type="SUPFAM" id="SSF53187">
    <property type="entry name" value="Zn-dependent exopeptidases"/>
    <property type="match status" value="1"/>
</dbReference>
<gene>
    <name evidence="3" type="ORF">ABZ510_07020</name>
</gene>
<dbReference type="InterPro" id="IPR002933">
    <property type="entry name" value="Peptidase_M20"/>
</dbReference>
<dbReference type="Pfam" id="PF07687">
    <property type="entry name" value="M20_dimer"/>
    <property type="match status" value="1"/>
</dbReference>
<sequence>MNRAAATVLTGLDAARAEIENHYRDLHAHPELGMSEHRTAALVATALRDYGYDVTTGIAGTGVTGVLRNGPGPAVLLRADMDALPVEEATGLPYASTATVDRGGVPQPVMHACGHDIHIACLLGSARLMAEARHAWHGTIITLFQPSEENGDGARAMVADGLTGKIPAPDVVLGQHVLPYPAGTIGTCPGPFLSAADSLRVTLHGRGAHGSQPQASVDPVVMAAMCVLRLQTVVSREIAPTTRAVVTVGSIHAGTGPNLIPDDAVLEINVRTYEPEVREHVLNSIERIVRAEAAGAGAPREPEFERITTFPPTVNDPETTRRVAAAFATAFGAAAHRIEPQTASEDISEIPAAFGVPFTYWGLGGTDPAAFAEAVEKGTLFQDIPVNHSSRFAPALQPTLDTGVTALVVAALAWLDPGDDTGNPPAGTGQPGHDMERSAT</sequence>